<accession>A0A1W9ZGT6</accession>
<dbReference type="EMBL" id="MVHE01000053">
    <property type="protein sequence ID" value="ORA14942.1"/>
    <property type="molecule type" value="Genomic_DNA"/>
</dbReference>
<dbReference type="SUPFAM" id="SSF140459">
    <property type="entry name" value="PE/PPE dimer-like"/>
    <property type="match status" value="1"/>
</dbReference>
<dbReference type="Proteomes" id="UP000192284">
    <property type="component" value="Unassembled WGS sequence"/>
</dbReference>
<gene>
    <name evidence="3" type="ORF">BST12_22375</name>
</gene>
<sequence>MSSVTTQPQMIADAAAGLAQIRSAMASASAAAAGPTTGLVAAAQDEVSAAAATLFGSYAQEYQAVVSQASLLHDEFVRALTGAGNAYAVAEATNAGPALLADPFVALIMQGSSRRDPDQGPAAQPVGADGGPDTRQDALPVLGNPLADLIQPDLTCLINLGYGDPHYGYSLGNADAATPFGLTPHC</sequence>
<dbReference type="Pfam" id="PF00934">
    <property type="entry name" value="PE"/>
    <property type="match status" value="1"/>
</dbReference>
<feature type="region of interest" description="Disordered" evidence="1">
    <location>
        <begin position="112"/>
        <end position="139"/>
    </location>
</feature>
<dbReference type="RefSeq" id="WP_139801841.1">
    <property type="nucleotide sequence ID" value="NZ_JACKTS010000040.1"/>
</dbReference>
<dbReference type="OrthoDB" id="4750983at2"/>
<evidence type="ECO:0000259" key="2">
    <source>
        <dbReference type="Pfam" id="PF00934"/>
    </source>
</evidence>
<dbReference type="Gene3D" id="1.10.287.850">
    <property type="entry name" value="HP0062-like domain"/>
    <property type="match status" value="1"/>
</dbReference>
<comment type="caution">
    <text evidence="3">The sequence shown here is derived from an EMBL/GenBank/DDBJ whole genome shotgun (WGS) entry which is preliminary data.</text>
</comment>
<dbReference type="AlphaFoldDB" id="A0A1W9ZGT6"/>
<dbReference type="InterPro" id="IPR038332">
    <property type="entry name" value="PPE_sf"/>
</dbReference>
<keyword evidence="4" id="KW-1185">Reference proteome</keyword>
<feature type="domain" description="PE" evidence="2">
    <location>
        <begin position="4"/>
        <end position="94"/>
    </location>
</feature>
<name>A0A1W9ZGT6_MYCAN</name>
<protein>
    <recommendedName>
        <fullName evidence="2">PE domain-containing protein</fullName>
    </recommendedName>
</protein>
<dbReference type="InterPro" id="IPR000084">
    <property type="entry name" value="PE-PGRS_N"/>
</dbReference>
<reference evidence="3 4" key="1">
    <citation type="submission" date="2017-02" db="EMBL/GenBank/DDBJ databases">
        <title>The new phylogeny of genus Mycobacterium.</title>
        <authorList>
            <person name="Tortoli E."/>
            <person name="Trovato A."/>
            <person name="Cirillo D.M."/>
        </authorList>
    </citation>
    <scope>NUCLEOTIDE SEQUENCE [LARGE SCALE GENOMIC DNA]</scope>
    <source>
        <strain evidence="3 4">DSM 45057</strain>
    </source>
</reference>
<proteinExistence type="predicted"/>
<organism evidence="3 4">
    <name type="scientific">Mycobacterium angelicum</name>
    <dbReference type="NCBI Taxonomy" id="470074"/>
    <lineage>
        <taxon>Bacteria</taxon>
        <taxon>Bacillati</taxon>
        <taxon>Actinomycetota</taxon>
        <taxon>Actinomycetes</taxon>
        <taxon>Mycobacteriales</taxon>
        <taxon>Mycobacteriaceae</taxon>
        <taxon>Mycobacterium</taxon>
    </lineage>
</organism>
<evidence type="ECO:0000313" key="4">
    <source>
        <dbReference type="Proteomes" id="UP000192284"/>
    </source>
</evidence>
<evidence type="ECO:0000313" key="3">
    <source>
        <dbReference type="EMBL" id="ORA14942.1"/>
    </source>
</evidence>
<evidence type="ECO:0000256" key="1">
    <source>
        <dbReference type="SAM" id="MobiDB-lite"/>
    </source>
</evidence>